<dbReference type="GO" id="GO:0006364">
    <property type="term" value="P:rRNA processing"/>
    <property type="evidence" value="ECO:0007669"/>
    <property type="project" value="TreeGrafter"/>
</dbReference>
<sequence>MEKTPRATANKANSIKRKVIDIGAPSQKSQPTRKGKKAWRKNVDIVDIEQGIEGLREEERVTGGKLQDKSDAELFQVDVLGDEQVRERMQREKKPLRFMQVLASRSAVPAVYSRTRTHKSSKILLTHEEKAKLFQKTRRLRKGAFNSYLEPTEGGSTVIGPRTTGKYDVWNEMPSDDEKIVNRLKTKEAEEYILPLVQKPKIKPPPSLLPSKDIALPAVALPHPGTSYNPLAESHQSLLRTAHEIELVRESEAEKWREEKEKLEALKRKRVDATEEEGTFAGMVVDVPKDDGVEEQEEIAETAPVHRTPVRKTKAQRTKAARLLAEKHALAEKAARKRLLASISSLKKLTHSNDDAVSSRAKILLARKEKERVEGLVGKRVGKHVVPEKVTDVQLTSELSESLRALQPEGNLFKDRFLSLQYRALVEPRVPVLPKQKKKLKEYEKHPYKRFS</sequence>
<gene>
    <name evidence="8" type="ORF">BS47DRAFT_1370933</name>
</gene>
<dbReference type="PANTHER" id="PTHR14211">
    <property type="entry name" value="GLIOMA SUPPRESSOR CANDIDATE REGION GENE 2"/>
    <property type="match status" value="1"/>
</dbReference>
<feature type="coiled-coil region" evidence="6">
    <location>
        <begin position="249"/>
        <end position="276"/>
    </location>
</feature>
<comment type="caution">
    <text evidence="8">The sequence shown here is derived from an EMBL/GenBank/DDBJ whole genome shotgun (WGS) entry which is preliminary data.</text>
</comment>
<dbReference type="GO" id="GO:0008097">
    <property type="term" value="F:5S rRNA binding"/>
    <property type="evidence" value="ECO:0007669"/>
    <property type="project" value="TreeGrafter"/>
</dbReference>
<dbReference type="Pfam" id="PF07767">
    <property type="entry name" value="Nop53"/>
    <property type="match status" value="1"/>
</dbReference>
<dbReference type="GO" id="GO:0000027">
    <property type="term" value="P:ribosomal large subunit assembly"/>
    <property type="evidence" value="ECO:0007669"/>
    <property type="project" value="UniProtKB-UniRule"/>
</dbReference>
<evidence type="ECO:0000256" key="1">
    <source>
        <dbReference type="ARBA" id="ARBA00008838"/>
    </source>
</evidence>
<protein>
    <recommendedName>
        <fullName evidence="2 5">Ribosome biogenesis protein NOP53</fullName>
    </recommendedName>
</protein>
<dbReference type="EMBL" id="MU128922">
    <property type="protein sequence ID" value="KAF9518744.1"/>
    <property type="molecule type" value="Genomic_DNA"/>
</dbReference>
<evidence type="ECO:0000313" key="8">
    <source>
        <dbReference type="EMBL" id="KAF9518744.1"/>
    </source>
</evidence>
<evidence type="ECO:0000313" key="9">
    <source>
        <dbReference type="Proteomes" id="UP000886523"/>
    </source>
</evidence>
<comment type="subcellular location">
    <subcellularLocation>
        <location evidence="5">Nucleus</location>
        <location evidence="5">Nucleolus</location>
    </subcellularLocation>
    <subcellularLocation>
        <location evidence="5">Nucleus</location>
        <location evidence="5">Nucleoplasm</location>
    </subcellularLocation>
</comment>
<evidence type="ECO:0000256" key="7">
    <source>
        <dbReference type="SAM" id="MobiDB-lite"/>
    </source>
</evidence>
<organism evidence="8 9">
    <name type="scientific">Hydnum rufescens UP504</name>
    <dbReference type="NCBI Taxonomy" id="1448309"/>
    <lineage>
        <taxon>Eukaryota</taxon>
        <taxon>Fungi</taxon>
        <taxon>Dikarya</taxon>
        <taxon>Basidiomycota</taxon>
        <taxon>Agaricomycotina</taxon>
        <taxon>Agaricomycetes</taxon>
        <taxon>Cantharellales</taxon>
        <taxon>Hydnaceae</taxon>
        <taxon>Hydnum</taxon>
    </lineage>
</organism>
<proteinExistence type="inferred from homology"/>
<evidence type="ECO:0000256" key="4">
    <source>
        <dbReference type="ARBA" id="ARBA00023242"/>
    </source>
</evidence>
<keyword evidence="4 5" id="KW-0539">Nucleus</keyword>
<accession>A0A9P6B740</accession>
<evidence type="ECO:0000256" key="6">
    <source>
        <dbReference type="SAM" id="Coils"/>
    </source>
</evidence>
<dbReference type="GO" id="GO:0005730">
    <property type="term" value="C:nucleolus"/>
    <property type="evidence" value="ECO:0007669"/>
    <property type="project" value="UniProtKB-SubCell"/>
</dbReference>
<dbReference type="OrthoDB" id="5072at2759"/>
<reference evidence="8" key="1">
    <citation type="journal article" date="2020" name="Nat. Commun.">
        <title>Large-scale genome sequencing of mycorrhizal fungi provides insights into the early evolution of symbiotic traits.</title>
        <authorList>
            <person name="Miyauchi S."/>
            <person name="Kiss E."/>
            <person name="Kuo A."/>
            <person name="Drula E."/>
            <person name="Kohler A."/>
            <person name="Sanchez-Garcia M."/>
            <person name="Morin E."/>
            <person name="Andreopoulos B."/>
            <person name="Barry K.W."/>
            <person name="Bonito G."/>
            <person name="Buee M."/>
            <person name="Carver A."/>
            <person name="Chen C."/>
            <person name="Cichocki N."/>
            <person name="Clum A."/>
            <person name="Culley D."/>
            <person name="Crous P.W."/>
            <person name="Fauchery L."/>
            <person name="Girlanda M."/>
            <person name="Hayes R.D."/>
            <person name="Keri Z."/>
            <person name="LaButti K."/>
            <person name="Lipzen A."/>
            <person name="Lombard V."/>
            <person name="Magnuson J."/>
            <person name="Maillard F."/>
            <person name="Murat C."/>
            <person name="Nolan M."/>
            <person name="Ohm R.A."/>
            <person name="Pangilinan J."/>
            <person name="Pereira M.F."/>
            <person name="Perotto S."/>
            <person name="Peter M."/>
            <person name="Pfister S."/>
            <person name="Riley R."/>
            <person name="Sitrit Y."/>
            <person name="Stielow J.B."/>
            <person name="Szollosi G."/>
            <person name="Zifcakova L."/>
            <person name="Stursova M."/>
            <person name="Spatafora J.W."/>
            <person name="Tedersoo L."/>
            <person name="Vaario L.M."/>
            <person name="Yamada A."/>
            <person name="Yan M."/>
            <person name="Wang P."/>
            <person name="Xu J."/>
            <person name="Bruns T."/>
            <person name="Baldrian P."/>
            <person name="Vilgalys R."/>
            <person name="Dunand C."/>
            <person name="Henrissat B."/>
            <person name="Grigoriev I.V."/>
            <person name="Hibbett D."/>
            <person name="Nagy L.G."/>
            <person name="Martin F.M."/>
        </authorList>
    </citation>
    <scope>NUCLEOTIDE SEQUENCE</scope>
    <source>
        <strain evidence="8">UP504</strain>
    </source>
</reference>
<keyword evidence="6" id="KW-0175">Coiled coil</keyword>
<dbReference type="PANTHER" id="PTHR14211:SF7">
    <property type="entry name" value="RIBOSOME BIOGENESIS PROTEIN NOP53"/>
    <property type="match status" value="1"/>
</dbReference>
<feature type="region of interest" description="Disordered" evidence="7">
    <location>
        <begin position="1"/>
        <end position="38"/>
    </location>
</feature>
<evidence type="ECO:0000256" key="2">
    <source>
        <dbReference type="ARBA" id="ARBA00018339"/>
    </source>
</evidence>
<dbReference type="Proteomes" id="UP000886523">
    <property type="component" value="Unassembled WGS sequence"/>
</dbReference>
<dbReference type="InterPro" id="IPR011687">
    <property type="entry name" value="Nop53/GLTSCR2"/>
</dbReference>
<dbReference type="PIRSF" id="PIRSF017302">
    <property type="entry name" value="Gltscr2"/>
    <property type="match status" value="1"/>
</dbReference>
<dbReference type="AlphaFoldDB" id="A0A9P6B740"/>
<name>A0A9P6B740_9AGAM</name>
<comment type="similarity">
    <text evidence="1 5">Belongs to the NOP53 family.</text>
</comment>
<keyword evidence="3 5" id="KW-0690">Ribosome biogenesis</keyword>
<keyword evidence="9" id="KW-1185">Reference proteome</keyword>
<evidence type="ECO:0000256" key="5">
    <source>
        <dbReference type="PIRNR" id="PIRNR017302"/>
    </source>
</evidence>
<comment type="function">
    <text evidence="5">May play a role in ribosome biogenesis.</text>
</comment>
<evidence type="ECO:0000256" key="3">
    <source>
        <dbReference type="ARBA" id="ARBA00022517"/>
    </source>
</evidence>
<dbReference type="GO" id="GO:0005654">
    <property type="term" value="C:nucleoplasm"/>
    <property type="evidence" value="ECO:0007669"/>
    <property type="project" value="UniProtKB-SubCell"/>
</dbReference>